<dbReference type="InterPro" id="IPR029055">
    <property type="entry name" value="Ntn_hydrolases_N"/>
</dbReference>
<dbReference type="AlphaFoldDB" id="A0A0G1BBI7"/>
<evidence type="ECO:0000256" key="5">
    <source>
        <dbReference type="ARBA" id="ARBA00022679"/>
    </source>
</evidence>
<keyword evidence="7" id="KW-0315">Glutamine amidotransferase</keyword>
<evidence type="ECO:0000256" key="7">
    <source>
        <dbReference type="ARBA" id="ARBA00022962"/>
    </source>
</evidence>
<evidence type="ECO:0000256" key="9">
    <source>
        <dbReference type="PIRNR" id="PIRNR000485"/>
    </source>
</evidence>
<keyword evidence="11" id="KW-0479">Metal-binding</keyword>
<dbReference type="UniPathway" id="UPA00074">
    <property type="reaction ID" value="UER00124"/>
</dbReference>
<dbReference type="GO" id="GO:0004044">
    <property type="term" value="F:amidophosphoribosyltransferase activity"/>
    <property type="evidence" value="ECO:0007669"/>
    <property type="project" value="UniProtKB-UniRule"/>
</dbReference>
<dbReference type="InterPro" id="IPR000836">
    <property type="entry name" value="PRTase_dom"/>
</dbReference>
<dbReference type="GO" id="GO:0006189">
    <property type="term" value="P:'de novo' IMP biosynthetic process"/>
    <property type="evidence" value="ECO:0007669"/>
    <property type="project" value="UniProtKB-UniPathway"/>
</dbReference>
<feature type="binding site" evidence="11">
    <location>
        <position position="355"/>
    </location>
    <ligand>
        <name>Mg(2+)</name>
        <dbReference type="ChEBI" id="CHEBI:18420"/>
    </ligand>
</feature>
<reference evidence="13 14" key="1">
    <citation type="journal article" date="2015" name="Nature">
        <title>rRNA introns, odd ribosomes, and small enigmatic genomes across a large radiation of phyla.</title>
        <authorList>
            <person name="Brown C.T."/>
            <person name="Hug L.A."/>
            <person name="Thomas B.C."/>
            <person name="Sharon I."/>
            <person name="Castelle C.J."/>
            <person name="Singh A."/>
            <person name="Wilkins M.J."/>
            <person name="Williams K.H."/>
            <person name="Banfield J.F."/>
        </authorList>
    </citation>
    <scope>NUCLEOTIDE SEQUENCE [LARGE SCALE GENOMIC DNA]</scope>
</reference>
<dbReference type="InterPro" id="IPR017932">
    <property type="entry name" value="GATase_2_dom"/>
</dbReference>
<evidence type="ECO:0000313" key="14">
    <source>
        <dbReference type="Proteomes" id="UP000034785"/>
    </source>
</evidence>
<proteinExistence type="inferred from homology"/>
<evidence type="ECO:0000256" key="11">
    <source>
        <dbReference type="PIRSR" id="PIRSR000485-2"/>
    </source>
</evidence>
<keyword evidence="11" id="KW-0460">Magnesium</keyword>
<comment type="similarity">
    <text evidence="2 9">In the C-terminal section; belongs to the purine/pyrimidine phosphoribosyltransferase family.</text>
</comment>
<dbReference type="PATRIC" id="fig|1618425.3.peg.378"/>
<dbReference type="CDD" id="cd06223">
    <property type="entry name" value="PRTases_typeI"/>
    <property type="match status" value="1"/>
</dbReference>
<gene>
    <name evidence="13" type="ORF">UV41_C0018G0015</name>
</gene>
<evidence type="ECO:0000256" key="4">
    <source>
        <dbReference type="ARBA" id="ARBA00022676"/>
    </source>
</evidence>
<evidence type="ECO:0000256" key="3">
    <source>
        <dbReference type="ARBA" id="ARBA00011941"/>
    </source>
</evidence>
<dbReference type="SUPFAM" id="SSF56235">
    <property type="entry name" value="N-terminal nucleophile aminohydrolases (Ntn hydrolases)"/>
    <property type="match status" value="1"/>
</dbReference>
<evidence type="ECO:0000256" key="8">
    <source>
        <dbReference type="NCBIfam" id="TIGR01134"/>
    </source>
</evidence>
<comment type="pathway">
    <text evidence="1 9">Purine metabolism; IMP biosynthesis via de novo pathway; N(1)-(5-phospho-D-ribosyl)glycinamide from 5-phospho-alpha-D-ribose 1-diphosphate: step 1/2.</text>
</comment>
<dbReference type="Gene3D" id="3.60.20.10">
    <property type="entry name" value="Glutamine Phosphoribosylpyrophosphate, subunit 1, domain 1"/>
    <property type="match status" value="1"/>
</dbReference>
<comment type="caution">
    <text evidence="13">The sequence shown here is derived from an EMBL/GenBank/DDBJ whole genome shotgun (WGS) entry which is preliminary data.</text>
</comment>
<organism evidence="13 14">
    <name type="scientific">Candidatus Daviesbacteria bacterium GW2011_GWA2_42_7</name>
    <dbReference type="NCBI Taxonomy" id="1618425"/>
    <lineage>
        <taxon>Bacteria</taxon>
        <taxon>Candidatus Daviesiibacteriota</taxon>
    </lineage>
</organism>
<feature type="active site" description="Nucleophile" evidence="10">
    <location>
        <position position="10"/>
    </location>
</feature>
<dbReference type="GO" id="GO:0009113">
    <property type="term" value="P:purine nucleobase biosynthetic process"/>
    <property type="evidence" value="ECO:0007669"/>
    <property type="project" value="UniProtKB-UniRule"/>
</dbReference>
<name>A0A0G1BBI7_9BACT</name>
<evidence type="ECO:0000256" key="10">
    <source>
        <dbReference type="PIRSR" id="PIRSR000485-1"/>
    </source>
</evidence>
<dbReference type="Gene3D" id="3.40.50.2020">
    <property type="match status" value="1"/>
</dbReference>
<dbReference type="PROSITE" id="PS51278">
    <property type="entry name" value="GATASE_TYPE_2"/>
    <property type="match status" value="1"/>
</dbReference>
<dbReference type="InterPro" id="IPR005854">
    <property type="entry name" value="PurF"/>
</dbReference>
<protein>
    <recommendedName>
        <fullName evidence="3 8">Amidophosphoribosyltransferase</fullName>
        <shortName evidence="9">ATase</shortName>
        <ecNumber evidence="3 8">2.4.2.14</ecNumber>
    </recommendedName>
    <alternativeName>
        <fullName evidence="9">Glutamine phosphoribosylpyrophosphate amidotransferase</fullName>
    </alternativeName>
</protein>
<evidence type="ECO:0000259" key="12">
    <source>
        <dbReference type="PROSITE" id="PS51278"/>
    </source>
</evidence>
<feature type="domain" description="Glutamine amidotransferase type-2" evidence="12">
    <location>
        <begin position="10"/>
        <end position="231"/>
    </location>
</feature>
<evidence type="ECO:0000256" key="6">
    <source>
        <dbReference type="ARBA" id="ARBA00022755"/>
    </source>
</evidence>
<accession>A0A0G1BBI7</accession>
<evidence type="ECO:0000256" key="2">
    <source>
        <dbReference type="ARBA" id="ARBA00010138"/>
    </source>
</evidence>
<dbReference type="PIRSF" id="PIRSF000485">
    <property type="entry name" value="Amd_phspho_trans"/>
    <property type="match status" value="1"/>
</dbReference>
<evidence type="ECO:0000313" key="13">
    <source>
        <dbReference type="EMBL" id="KKS70622.1"/>
    </source>
</evidence>
<dbReference type="InterPro" id="IPR029057">
    <property type="entry name" value="PRTase-like"/>
</dbReference>
<feature type="binding site" evidence="11">
    <location>
        <position position="356"/>
    </location>
    <ligand>
        <name>Mg(2+)</name>
        <dbReference type="ChEBI" id="CHEBI:18420"/>
    </ligand>
</feature>
<keyword evidence="6 9" id="KW-0658">Purine biosynthesis</keyword>
<comment type="catalytic activity">
    <reaction evidence="9">
        <text>5-phospho-beta-D-ribosylamine + L-glutamate + diphosphate = 5-phospho-alpha-D-ribose 1-diphosphate + L-glutamine + H2O</text>
        <dbReference type="Rhea" id="RHEA:14905"/>
        <dbReference type="ChEBI" id="CHEBI:15377"/>
        <dbReference type="ChEBI" id="CHEBI:29985"/>
        <dbReference type="ChEBI" id="CHEBI:33019"/>
        <dbReference type="ChEBI" id="CHEBI:58017"/>
        <dbReference type="ChEBI" id="CHEBI:58359"/>
        <dbReference type="ChEBI" id="CHEBI:58681"/>
        <dbReference type="EC" id="2.4.2.14"/>
    </reaction>
</comment>
<feature type="binding site" evidence="11">
    <location>
        <position position="293"/>
    </location>
    <ligand>
        <name>Mg(2+)</name>
        <dbReference type="ChEBI" id="CHEBI:18420"/>
    </ligand>
</feature>
<keyword evidence="5 9" id="KW-0808">Transferase</keyword>
<comment type="cofactor">
    <cofactor evidence="11">
        <name>Mg(2+)</name>
        <dbReference type="ChEBI" id="CHEBI:18420"/>
    </cofactor>
    <text evidence="11">Binds 1 Mg(2+) ion per subunit.</text>
</comment>
<dbReference type="EMBL" id="LCEJ01000018">
    <property type="protein sequence ID" value="KKS70622.1"/>
    <property type="molecule type" value="Genomic_DNA"/>
</dbReference>
<dbReference type="NCBIfam" id="TIGR01134">
    <property type="entry name" value="purF"/>
    <property type="match status" value="1"/>
</dbReference>
<sequence>MGLESPQHECGITGVYSPKSSVSSDIYYALIALQNRGQQNSGMCVFNEYGTPLLRKGPGLVYNVFNEENIKPLRGDIGVGHNRYGTTGGPSISNAQPFLLDSDLGPFAFVHNGNIFNAQYLKDDLEARGENFESTSDSEVIARLIACSPGHTFVEKIKAAAPRFEGAYSFIIATKDSLIGVRDPRGFWPLSLGKVNGSGHMFASETNALDRVGGKFLKEVENGEIIVVDREGISRDSLGKEQESLCSFEFYYFSDPLSIHLGKRVRDARRQMGRLLAKEHPLKADLVVPVPETAWPIAEGYAEASGISLNGALVRNRWLGRTFIEPSQRMREEKAKGKYGVLPEEVDGKRVIVVDDSIVRGTTTARTINLFWEAGAKEVHVLISAPPIIRECHLGVDTADASLCASCFTGKYLMQVPQRHDKFILEKAHS</sequence>
<dbReference type="Pfam" id="PF13537">
    <property type="entry name" value="GATase_7"/>
    <property type="match status" value="1"/>
</dbReference>
<dbReference type="Proteomes" id="UP000034785">
    <property type="component" value="Unassembled WGS sequence"/>
</dbReference>
<dbReference type="GO" id="GO:0046872">
    <property type="term" value="F:metal ion binding"/>
    <property type="evidence" value="ECO:0007669"/>
    <property type="project" value="UniProtKB-KW"/>
</dbReference>
<dbReference type="Pfam" id="PF00156">
    <property type="entry name" value="Pribosyltran"/>
    <property type="match status" value="1"/>
</dbReference>
<keyword evidence="4 9" id="KW-0328">Glycosyltransferase</keyword>
<dbReference type="EC" id="2.4.2.14" evidence="3 8"/>
<dbReference type="SUPFAM" id="SSF53271">
    <property type="entry name" value="PRTase-like"/>
    <property type="match status" value="1"/>
</dbReference>
<evidence type="ECO:0000256" key="1">
    <source>
        <dbReference type="ARBA" id="ARBA00005209"/>
    </source>
</evidence>
<dbReference type="PANTHER" id="PTHR11907">
    <property type="entry name" value="AMIDOPHOSPHORIBOSYLTRANSFERASE"/>
    <property type="match status" value="1"/>
</dbReference>